<keyword evidence="3" id="KW-1185">Reference proteome</keyword>
<dbReference type="AlphaFoldDB" id="A0A418KQQ0"/>
<reference evidence="2 3" key="1">
    <citation type="submission" date="2018-09" db="EMBL/GenBank/DDBJ databases">
        <title>Isolation, diversity and antifungal activity of actinobacteria from wheat.</title>
        <authorList>
            <person name="Han C."/>
        </authorList>
    </citation>
    <scope>NUCLEOTIDE SEQUENCE [LARGE SCALE GENOMIC DNA]</scope>
    <source>
        <strain evidence="2 3">NEAU-YY265</strain>
    </source>
</reference>
<dbReference type="EMBL" id="QUAL01000130">
    <property type="protein sequence ID" value="RIQ22839.1"/>
    <property type="molecule type" value="Genomic_DNA"/>
</dbReference>
<protein>
    <submittedName>
        <fullName evidence="2">Uncharacterized protein</fullName>
    </submittedName>
</protein>
<proteinExistence type="predicted"/>
<comment type="caution">
    <text evidence="2">The sequence shown here is derived from an EMBL/GenBank/DDBJ whole genome shotgun (WGS) entry which is preliminary data.</text>
</comment>
<evidence type="ECO:0000313" key="3">
    <source>
        <dbReference type="Proteomes" id="UP000284057"/>
    </source>
</evidence>
<dbReference type="Proteomes" id="UP000284057">
    <property type="component" value="Unassembled WGS sequence"/>
</dbReference>
<sequence>MGFRSILQAVSGPVIETVVDHVGRWSAAKEIDVDAGRPGRTELDPDDVVTVLVADGAGRRLYRWRRLHPLARGADEIWRTTITAVEHGESGRGWLWVEIEVADEPGDRAPRVPFMSVPAVLRGLLPDLACADGLVPVSTAPRWAGPSDLPDLMDYLADESRLGPVYVARQGARDAEEFEAWATNVAWEVVGLGHMFLLPATAEDEFNEMVGPNHAIPEAAIRTYLPGVNLDDPFDPRRHQILGSVRIDRTGPRRLSYILGLSQRDRTLSIPLSEDVRVVDAALTALEDRIGDDGVLARLPMVTTPATAELSGAGEPVRRPVADDAEQGPDGVPVQVLTRRGQHRRLVELLSENDRLRAENDELRGALNGQGHTGAAVAAALDALEQQVRSLRQRLGIDATDWRRLSAS</sequence>
<gene>
    <name evidence="2" type="ORF">DY240_13365</name>
</gene>
<dbReference type="RefSeq" id="WP_119660368.1">
    <property type="nucleotide sequence ID" value="NZ_QUAL01000130.1"/>
</dbReference>
<evidence type="ECO:0000313" key="2">
    <source>
        <dbReference type="EMBL" id="RIQ22839.1"/>
    </source>
</evidence>
<evidence type="ECO:0000256" key="1">
    <source>
        <dbReference type="SAM" id="MobiDB-lite"/>
    </source>
</evidence>
<accession>A0A418KQQ0</accession>
<dbReference type="OrthoDB" id="3246562at2"/>
<name>A0A418KQQ0_9ACTN</name>
<organism evidence="2 3">
    <name type="scientific">Jiangella rhizosphaerae</name>
    <dbReference type="NCBI Taxonomy" id="2293569"/>
    <lineage>
        <taxon>Bacteria</taxon>
        <taxon>Bacillati</taxon>
        <taxon>Actinomycetota</taxon>
        <taxon>Actinomycetes</taxon>
        <taxon>Jiangellales</taxon>
        <taxon>Jiangellaceae</taxon>
        <taxon>Jiangella</taxon>
    </lineage>
</organism>
<feature type="region of interest" description="Disordered" evidence="1">
    <location>
        <begin position="308"/>
        <end position="332"/>
    </location>
</feature>